<keyword evidence="1" id="KW-0472">Membrane</keyword>
<keyword evidence="1" id="KW-1133">Transmembrane helix</keyword>
<evidence type="ECO:0000313" key="2">
    <source>
        <dbReference type="EMBL" id="PIR76932.1"/>
    </source>
</evidence>
<keyword evidence="1" id="KW-0812">Transmembrane</keyword>
<comment type="caution">
    <text evidence="2">The sequence shown here is derived from an EMBL/GenBank/DDBJ whole genome shotgun (WGS) entry which is preliminary data.</text>
</comment>
<accession>A0A2M6NZN5</accession>
<dbReference type="AlphaFoldDB" id="A0A2M6NZN5"/>
<dbReference type="EMBL" id="PFBW01000218">
    <property type="protein sequence ID" value="PIR76932.1"/>
    <property type="molecule type" value="Genomic_DNA"/>
</dbReference>
<protein>
    <submittedName>
        <fullName evidence="2">Uncharacterized protein</fullName>
    </submittedName>
</protein>
<gene>
    <name evidence="2" type="ORF">COU30_05185</name>
</gene>
<organism evidence="2 3">
    <name type="scientific">Candidatus Magasanikbacteria bacterium CG10_big_fil_rev_8_21_14_0_10_38_6</name>
    <dbReference type="NCBI Taxonomy" id="1974647"/>
    <lineage>
        <taxon>Bacteria</taxon>
        <taxon>Candidatus Magasanikiibacteriota</taxon>
    </lineage>
</organism>
<dbReference type="Pfam" id="PF05137">
    <property type="entry name" value="PilN"/>
    <property type="match status" value="1"/>
</dbReference>
<dbReference type="InterPro" id="IPR007813">
    <property type="entry name" value="PilN"/>
</dbReference>
<proteinExistence type="predicted"/>
<sequence>MFPTRLNLLLPEKRKHLSFMVNVQFIKSVLQLFVITFCLIAIMLLGGEWVLQTHFASISQNISAISSQHSNTNQTIIHINTSLEKIDFYQKKYVLWTPIIEELFSTIPESVTISSLEISHTDGLLKLSGVARDREALLALKTSLESLPYIDTVEIPLSLLLKKELLSFSLVIPMGT</sequence>
<dbReference type="Proteomes" id="UP000228528">
    <property type="component" value="Unassembled WGS sequence"/>
</dbReference>
<name>A0A2M6NZN5_9BACT</name>
<evidence type="ECO:0000256" key="1">
    <source>
        <dbReference type="SAM" id="Phobius"/>
    </source>
</evidence>
<evidence type="ECO:0000313" key="3">
    <source>
        <dbReference type="Proteomes" id="UP000228528"/>
    </source>
</evidence>
<reference evidence="3" key="1">
    <citation type="submission" date="2017-09" db="EMBL/GenBank/DDBJ databases">
        <title>Depth-based differentiation of microbial function through sediment-hosted aquifers and enrichment of novel symbionts in the deep terrestrial subsurface.</title>
        <authorList>
            <person name="Probst A.J."/>
            <person name="Ladd B."/>
            <person name="Jarett J.K."/>
            <person name="Geller-Mcgrath D.E."/>
            <person name="Sieber C.M.K."/>
            <person name="Emerson J.B."/>
            <person name="Anantharaman K."/>
            <person name="Thomas B.C."/>
            <person name="Malmstrom R."/>
            <person name="Stieglmeier M."/>
            <person name="Klingl A."/>
            <person name="Woyke T."/>
            <person name="Ryan C.M."/>
            <person name="Banfield J.F."/>
        </authorList>
    </citation>
    <scope>NUCLEOTIDE SEQUENCE [LARGE SCALE GENOMIC DNA]</scope>
</reference>
<feature type="transmembrane region" description="Helical" evidence="1">
    <location>
        <begin position="29"/>
        <end position="51"/>
    </location>
</feature>